<feature type="binding site" evidence="9">
    <location>
        <position position="145"/>
    </location>
    <ligand>
        <name>ATP</name>
        <dbReference type="ChEBI" id="CHEBI:30616"/>
    </ligand>
</feature>
<keyword evidence="6 9" id="KW-0067">ATP-binding</keyword>
<comment type="similarity">
    <text evidence="1">Belongs to the protein kinase superfamily. STE Ser/Thr protein kinase family. MAP kinase kinase kinase subfamily.</text>
</comment>
<evidence type="ECO:0000256" key="7">
    <source>
        <dbReference type="ARBA" id="ARBA00047559"/>
    </source>
</evidence>
<dbReference type="GO" id="GO:0005524">
    <property type="term" value="F:ATP binding"/>
    <property type="evidence" value="ECO:0007669"/>
    <property type="project" value="UniProtKB-UniRule"/>
</dbReference>
<keyword evidence="11" id="KW-1185">Reference proteome</keyword>
<keyword evidence="3" id="KW-0808">Transferase</keyword>
<comment type="catalytic activity">
    <reaction evidence="7">
        <text>L-threonyl-[protein] + ATP = O-phospho-L-threonyl-[protein] + ADP + H(+)</text>
        <dbReference type="Rhea" id="RHEA:46608"/>
        <dbReference type="Rhea" id="RHEA-COMP:11060"/>
        <dbReference type="Rhea" id="RHEA-COMP:11605"/>
        <dbReference type="ChEBI" id="CHEBI:15378"/>
        <dbReference type="ChEBI" id="CHEBI:30013"/>
        <dbReference type="ChEBI" id="CHEBI:30616"/>
        <dbReference type="ChEBI" id="CHEBI:61977"/>
        <dbReference type="ChEBI" id="CHEBI:456216"/>
        <dbReference type="EC" id="2.7.11.25"/>
    </reaction>
</comment>
<dbReference type="PANTHER" id="PTHR48016:SF45">
    <property type="entry name" value="OS04G0559800 PROTEIN"/>
    <property type="match status" value="1"/>
</dbReference>
<dbReference type="Gramene" id="RZC71630">
    <property type="protein sequence ID" value="RZC71630"/>
    <property type="gene ID" value="C5167_034801"/>
</dbReference>
<dbReference type="InterPro" id="IPR011009">
    <property type="entry name" value="Kinase-like_dom_sf"/>
</dbReference>
<comment type="catalytic activity">
    <reaction evidence="8">
        <text>L-seryl-[protein] + ATP = O-phospho-L-seryl-[protein] + ADP + H(+)</text>
        <dbReference type="Rhea" id="RHEA:17989"/>
        <dbReference type="Rhea" id="RHEA-COMP:9863"/>
        <dbReference type="Rhea" id="RHEA-COMP:11604"/>
        <dbReference type="ChEBI" id="CHEBI:15378"/>
        <dbReference type="ChEBI" id="CHEBI:29999"/>
        <dbReference type="ChEBI" id="CHEBI:30616"/>
        <dbReference type="ChEBI" id="CHEBI:83421"/>
        <dbReference type="ChEBI" id="CHEBI:456216"/>
        <dbReference type="EC" id="2.7.11.25"/>
    </reaction>
</comment>
<dbReference type="SUPFAM" id="SSF56112">
    <property type="entry name" value="Protein kinase-like (PK-like)"/>
    <property type="match status" value="1"/>
</dbReference>
<dbReference type="PROSITE" id="PS00107">
    <property type="entry name" value="PROTEIN_KINASE_ATP"/>
    <property type="match status" value="1"/>
</dbReference>
<dbReference type="InterPro" id="IPR050538">
    <property type="entry name" value="MAP_kinase_kinase_kinase"/>
</dbReference>
<dbReference type="EC" id="2.7.11.25" evidence="2"/>
<evidence type="ECO:0000256" key="1">
    <source>
        <dbReference type="ARBA" id="ARBA00006529"/>
    </source>
</evidence>
<dbReference type="GO" id="GO:0005737">
    <property type="term" value="C:cytoplasm"/>
    <property type="evidence" value="ECO:0007669"/>
    <property type="project" value="TreeGrafter"/>
</dbReference>
<evidence type="ECO:0000256" key="6">
    <source>
        <dbReference type="ARBA" id="ARBA00022840"/>
    </source>
</evidence>
<dbReference type="GO" id="GO:0004709">
    <property type="term" value="F:MAP kinase kinase kinase activity"/>
    <property type="evidence" value="ECO:0007669"/>
    <property type="project" value="UniProtKB-EC"/>
</dbReference>
<dbReference type="Proteomes" id="UP000316621">
    <property type="component" value="Chromosome 7"/>
</dbReference>
<dbReference type="EMBL" id="CM010721">
    <property type="protein sequence ID" value="RZC71630.1"/>
    <property type="molecule type" value="Genomic_DNA"/>
</dbReference>
<keyword evidence="5" id="KW-0418">Kinase</keyword>
<proteinExistence type="inferred from homology"/>
<evidence type="ECO:0000256" key="9">
    <source>
        <dbReference type="PROSITE-ProRule" id="PRU10141"/>
    </source>
</evidence>
<protein>
    <recommendedName>
        <fullName evidence="2">mitogen-activated protein kinase kinase kinase</fullName>
        <ecNumber evidence="2">2.7.11.25</ecNumber>
    </recommendedName>
</protein>
<dbReference type="InterPro" id="IPR017441">
    <property type="entry name" value="Protein_kinase_ATP_BS"/>
</dbReference>
<dbReference type="Gene3D" id="3.30.200.20">
    <property type="entry name" value="Phosphorylase Kinase, domain 1"/>
    <property type="match status" value="1"/>
</dbReference>
<dbReference type="AlphaFoldDB" id="A0A4Y7KGZ5"/>
<evidence type="ECO:0000256" key="2">
    <source>
        <dbReference type="ARBA" id="ARBA00012406"/>
    </source>
</evidence>
<organism evidence="10 11">
    <name type="scientific">Papaver somniferum</name>
    <name type="common">Opium poppy</name>
    <dbReference type="NCBI Taxonomy" id="3469"/>
    <lineage>
        <taxon>Eukaryota</taxon>
        <taxon>Viridiplantae</taxon>
        <taxon>Streptophyta</taxon>
        <taxon>Embryophyta</taxon>
        <taxon>Tracheophyta</taxon>
        <taxon>Spermatophyta</taxon>
        <taxon>Magnoliopsida</taxon>
        <taxon>Ranunculales</taxon>
        <taxon>Papaveraceae</taxon>
        <taxon>Papaveroideae</taxon>
        <taxon>Papaver</taxon>
    </lineage>
</organism>
<keyword evidence="4 9" id="KW-0547">Nucleotide-binding</keyword>
<evidence type="ECO:0000313" key="10">
    <source>
        <dbReference type="EMBL" id="RZC71630.1"/>
    </source>
</evidence>
<reference evidence="10 11" key="1">
    <citation type="journal article" date="2018" name="Science">
        <title>The opium poppy genome and morphinan production.</title>
        <authorList>
            <person name="Guo L."/>
            <person name="Winzer T."/>
            <person name="Yang X."/>
            <person name="Li Y."/>
            <person name="Ning Z."/>
            <person name="He Z."/>
            <person name="Teodor R."/>
            <person name="Lu Y."/>
            <person name="Bowser T.A."/>
            <person name="Graham I.A."/>
            <person name="Ye K."/>
        </authorList>
    </citation>
    <scope>NUCLEOTIDE SEQUENCE [LARGE SCALE GENOMIC DNA]</scope>
    <source>
        <strain evidence="11">cv. HN1</strain>
        <tissue evidence="10">Leaves</tissue>
    </source>
</reference>
<accession>A0A4Y7KGZ5</accession>
<evidence type="ECO:0000256" key="5">
    <source>
        <dbReference type="ARBA" id="ARBA00022777"/>
    </source>
</evidence>
<dbReference type="STRING" id="3469.A0A4Y7KGZ5"/>
<dbReference type="PANTHER" id="PTHR48016">
    <property type="entry name" value="MAP KINASE KINASE KINASE SSK2-RELATED-RELATED"/>
    <property type="match status" value="1"/>
</dbReference>
<name>A0A4Y7KGZ5_PAPSO</name>
<evidence type="ECO:0000256" key="4">
    <source>
        <dbReference type="ARBA" id="ARBA00022741"/>
    </source>
</evidence>
<sequence length="181" mass="19691">MESSQSCCLGGQGESSLQLVARSGRDFLSSSSGGYEVEFEELDAKKDGFADSEKNKNLLILVVVIAEKMQVTGNELWWARVVVGVRKSPSSSAAGSSSVPRSPRRAETLVLPGSRRKKGKLLGRGTFGHVYVGFNRESGEMCAIKEVTLFADDAKSRESAKQLEQVRLPIDCRSLVVFVVF</sequence>
<evidence type="ECO:0000313" key="11">
    <source>
        <dbReference type="Proteomes" id="UP000316621"/>
    </source>
</evidence>
<gene>
    <name evidence="10" type="ORF">C5167_034801</name>
</gene>
<evidence type="ECO:0000256" key="3">
    <source>
        <dbReference type="ARBA" id="ARBA00022679"/>
    </source>
</evidence>
<evidence type="ECO:0000256" key="8">
    <source>
        <dbReference type="ARBA" id="ARBA00048329"/>
    </source>
</evidence>